<evidence type="ECO:0000313" key="1">
    <source>
        <dbReference type="EMBL" id="CAJ0609225.1"/>
    </source>
</evidence>
<proteinExistence type="predicted"/>
<gene>
    <name evidence="1" type="ORF">CYNAS_LOCUS21208</name>
</gene>
<protein>
    <submittedName>
        <fullName evidence="1">Uncharacterized protein</fullName>
    </submittedName>
</protein>
<accession>A0AA36HFE0</accession>
<dbReference type="Proteomes" id="UP001176961">
    <property type="component" value="Unassembled WGS sequence"/>
</dbReference>
<organism evidence="1 2">
    <name type="scientific">Cylicocyclus nassatus</name>
    <name type="common">Nematode worm</name>
    <dbReference type="NCBI Taxonomy" id="53992"/>
    <lineage>
        <taxon>Eukaryota</taxon>
        <taxon>Metazoa</taxon>
        <taxon>Ecdysozoa</taxon>
        <taxon>Nematoda</taxon>
        <taxon>Chromadorea</taxon>
        <taxon>Rhabditida</taxon>
        <taxon>Rhabditina</taxon>
        <taxon>Rhabditomorpha</taxon>
        <taxon>Strongyloidea</taxon>
        <taxon>Strongylidae</taxon>
        <taxon>Cylicocyclus</taxon>
    </lineage>
</organism>
<dbReference type="EMBL" id="CATQJL010000326">
    <property type="protein sequence ID" value="CAJ0609225.1"/>
    <property type="molecule type" value="Genomic_DNA"/>
</dbReference>
<dbReference type="AlphaFoldDB" id="A0AA36HFE0"/>
<evidence type="ECO:0000313" key="2">
    <source>
        <dbReference type="Proteomes" id="UP001176961"/>
    </source>
</evidence>
<reference evidence="1" key="1">
    <citation type="submission" date="2023-07" db="EMBL/GenBank/DDBJ databases">
        <authorList>
            <consortium name="CYATHOMIX"/>
        </authorList>
    </citation>
    <scope>NUCLEOTIDE SEQUENCE</scope>
    <source>
        <strain evidence="1">N/A</strain>
    </source>
</reference>
<name>A0AA36HFE0_CYLNA</name>
<keyword evidence="2" id="KW-1185">Reference proteome</keyword>
<sequence length="71" mass="8150">MSVGDDAGNINKFALDLEKKVYEDDTNELALPVKKRVKSANRIEFIKECIYKYYLVPVEASRMPGKRSEQP</sequence>
<comment type="caution">
    <text evidence="1">The sequence shown here is derived from an EMBL/GenBank/DDBJ whole genome shotgun (WGS) entry which is preliminary data.</text>
</comment>